<sequence>MSPALFLFCLEYFSRLCRVRKASPAFAFHPMCGDVGITHLAFADDVMLFRRGDFSSVDIMMGCLSHFESCSGLAVNPTKSSVYLAGVRGSKRAAILARVGLQEGTFPKWGNFTLSYTGRLELISSVIQGVESFWLRAYPIPPAIVSKITSLCTSFLWGGSKKEKVKFDDICASKDEGGLCFKDVQTWNSALLASALWALRSHPESLWVQWVHGHYLKGVYIWDYVKGRRDSLLMRSLCDLRDTLATAYGGRGEAIEGLASCCVGGKLVSKLV</sequence>
<evidence type="ECO:0000313" key="1">
    <source>
        <dbReference type="EMBL" id="GAA0148411.1"/>
    </source>
</evidence>
<comment type="caution">
    <text evidence="1">The sequence shown here is derived from an EMBL/GenBank/DDBJ whole genome shotgun (WGS) entry which is preliminary data.</text>
</comment>
<gene>
    <name evidence="1" type="ORF">LIER_42999</name>
</gene>
<evidence type="ECO:0008006" key="3">
    <source>
        <dbReference type="Google" id="ProtNLM"/>
    </source>
</evidence>
<dbReference type="PANTHER" id="PTHR33116:SF84">
    <property type="entry name" value="RNA-DIRECTED DNA POLYMERASE"/>
    <property type="match status" value="1"/>
</dbReference>
<dbReference type="AlphaFoldDB" id="A0AAV3PAS0"/>
<evidence type="ECO:0000313" key="2">
    <source>
        <dbReference type="Proteomes" id="UP001454036"/>
    </source>
</evidence>
<accession>A0AAV3PAS0</accession>
<reference evidence="1 2" key="1">
    <citation type="submission" date="2024-01" db="EMBL/GenBank/DDBJ databases">
        <title>The complete chloroplast genome sequence of Lithospermum erythrorhizon: insights into the phylogenetic relationship among Boraginaceae species and the maternal lineages of purple gromwells.</title>
        <authorList>
            <person name="Okada T."/>
            <person name="Watanabe K."/>
        </authorList>
    </citation>
    <scope>NUCLEOTIDE SEQUENCE [LARGE SCALE GENOMIC DNA]</scope>
</reference>
<protein>
    <recommendedName>
        <fullName evidence="3">Reverse transcriptase domain-containing protein</fullName>
    </recommendedName>
</protein>
<dbReference type="Proteomes" id="UP001454036">
    <property type="component" value="Unassembled WGS sequence"/>
</dbReference>
<proteinExistence type="predicted"/>
<name>A0AAV3PAS0_LITER</name>
<organism evidence="1 2">
    <name type="scientific">Lithospermum erythrorhizon</name>
    <name type="common">Purple gromwell</name>
    <name type="synonym">Lithospermum officinale var. erythrorhizon</name>
    <dbReference type="NCBI Taxonomy" id="34254"/>
    <lineage>
        <taxon>Eukaryota</taxon>
        <taxon>Viridiplantae</taxon>
        <taxon>Streptophyta</taxon>
        <taxon>Embryophyta</taxon>
        <taxon>Tracheophyta</taxon>
        <taxon>Spermatophyta</taxon>
        <taxon>Magnoliopsida</taxon>
        <taxon>eudicotyledons</taxon>
        <taxon>Gunneridae</taxon>
        <taxon>Pentapetalae</taxon>
        <taxon>asterids</taxon>
        <taxon>lamiids</taxon>
        <taxon>Boraginales</taxon>
        <taxon>Boraginaceae</taxon>
        <taxon>Boraginoideae</taxon>
        <taxon>Lithospermeae</taxon>
        <taxon>Lithospermum</taxon>
    </lineage>
</organism>
<keyword evidence="2" id="KW-1185">Reference proteome</keyword>
<dbReference type="EMBL" id="BAABME010032133">
    <property type="protein sequence ID" value="GAA0148411.1"/>
    <property type="molecule type" value="Genomic_DNA"/>
</dbReference>
<dbReference type="PANTHER" id="PTHR33116">
    <property type="entry name" value="REVERSE TRANSCRIPTASE ZINC-BINDING DOMAIN-CONTAINING PROTEIN-RELATED-RELATED"/>
    <property type="match status" value="1"/>
</dbReference>